<keyword evidence="5 11" id="KW-0472">Membrane</keyword>
<dbReference type="PANTHER" id="PTHR22883:SF23">
    <property type="entry name" value="PALMITOYLTRANSFERASE ZDHHC6"/>
    <property type="match status" value="1"/>
</dbReference>
<keyword evidence="8 11" id="KW-0012">Acyltransferase</keyword>
<evidence type="ECO:0000256" key="11">
    <source>
        <dbReference type="RuleBase" id="RU079119"/>
    </source>
</evidence>
<evidence type="ECO:0000256" key="3">
    <source>
        <dbReference type="ARBA" id="ARBA00022692"/>
    </source>
</evidence>
<keyword evidence="4 11" id="KW-1133">Transmembrane helix</keyword>
<dbReference type="STRING" id="215637.A0A4P9ZYV9"/>
<keyword evidence="7" id="KW-0449">Lipoprotein</keyword>
<dbReference type="InterPro" id="IPR001594">
    <property type="entry name" value="Palmitoyltrfase_DHHC"/>
</dbReference>
<dbReference type="PANTHER" id="PTHR22883">
    <property type="entry name" value="ZINC FINGER DHHC DOMAIN CONTAINING PROTEIN"/>
    <property type="match status" value="1"/>
</dbReference>
<accession>A0A4P9ZYV9</accession>
<evidence type="ECO:0000256" key="4">
    <source>
        <dbReference type="ARBA" id="ARBA00022989"/>
    </source>
</evidence>
<evidence type="ECO:0000313" key="15">
    <source>
        <dbReference type="Proteomes" id="UP000268162"/>
    </source>
</evidence>
<evidence type="ECO:0000256" key="1">
    <source>
        <dbReference type="ARBA" id="ARBA00004141"/>
    </source>
</evidence>
<dbReference type="GO" id="GO:0005794">
    <property type="term" value="C:Golgi apparatus"/>
    <property type="evidence" value="ECO:0007669"/>
    <property type="project" value="TreeGrafter"/>
</dbReference>
<keyword evidence="15" id="KW-1185">Reference proteome</keyword>
<proteinExistence type="inferred from homology"/>
<feature type="transmembrane region" description="Helical" evidence="11">
    <location>
        <begin position="83"/>
        <end position="102"/>
    </location>
</feature>
<feature type="compositionally biased region" description="Low complexity" evidence="12">
    <location>
        <begin position="352"/>
        <end position="368"/>
    </location>
</feature>
<evidence type="ECO:0000256" key="6">
    <source>
        <dbReference type="ARBA" id="ARBA00023139"/>
    </source>
</evidence>
<feature type="domain" description="Palmitoyltransferase DHHC" evidence="13">
    <location>
        <begin position="161"/>
        <end position="306"/>
    </location>
</feature>
<gene>
    <name evidence="14" type="ORF">BJ085DRAFT_23755</name>
</gene>
<dbReference type="Pfam" id="PF01529">
    <property type="entry name" value="DHHC"/>
    <property type="match status" value="1"/>
</dbReference>
<dbReference type="GO" id="GO:0019706">
    <property type="term" value="F:protein-cysteine S-palmitoyltransferase activity"/>
    <property type="evidence" value="ECO:0007669"/>
    <property type="project" value="UniProtKB-EC"/>
</dbReference>
<keyword evidence="2 11" id="KW-0808">Transferase</keyword>
<comment type="catalytic activity">
    <reaction evidence="10 11">
        <text>L-cysteinyl-[protein] + hexadecanoyl-CoA = S-hexadecanoyl-L-cysteinyl-[protein] + CoA</text>
        <dbReference type="Rhea" id="RHEA:36683"/>
        <dbReference type="Rhea" id="RHEA-COMP:10131"/>
        <dbReference type="Rhea" id="RHEA-COMP:11032"/>
        <dbReference type="ChEBI" id="CHEBI:29950"/>
        <dbReference type="ChEBI" id="CHEBI:57287"/>
        <dbReference type="ChEBI" id="CHEBI:57379"/>
        <dbReference type="ChEBI" id="CHEBI:74151"/>
        <dbReference type="EC" id="2.3.1.225"/>
    </reaction>
</comment>
<comment type="similarity">
    <text evidence="9">Belongs to the DHHC palmitoyltransferase family. PFA5 subfamily.</text>
</comment>
<name>A0A4P9ZYV9_9FUNG</name>
<evidence type="ECO:0000256" key="12">
    <source>
        <dbReference type="SAM" id="MobiDB-lite"/>
    </source>
</evidence>
<evidence type="ECO:0000256" key="10">
    <source>
        <dbReference type="ARBA" id="ARBA00048048"/>
    </source>
</evidence>
<dbReference type="AlphaFoldDB" id="A0A4P9ZYV9"/>
<evidence type="ECO:0000256" key="8">
    <source>
        <dbReference type="ARBA" id="ARBA00023315"/>
    </source>
</evidence>
<evidence type="ECO:0000256" key="9">
    <source>
        <dbReference type="ARBA" id="ARBA00038298"/>
    </source>
</evidence>
<feature type="transmembrane region" description="Helical" evidence="11">
    <location>
        <begin position="203"/>
        <end position="225"/>
    </location>
</feature>
<keyword evidence="6" id="KW-0564">Palmitate</keyword>
<feature type="transmembrane region" description="Helical" evidence="11">
    <location>
        <begin position="108"/>
        <end position="129"/>
    </location>
</feature>
<evidence type="ECO:0000313" key="14">
    <source>
        <dbReference type="EMBL" id="RKP38261.1"/>
    </source>
</evidence>
<evidence type="ECO:0000256" key="7">
    <source>
        <dbReference type="ARBA" id="ARBA00023288"/>
    </source>
</evidence>
<dbReference type="PROSITE" id="PS50216">
    <property type="entry name" value="DHHC"/>
    <property type="match status" value="1"/>
</dbReference>
<keyword evidence="3 11" id="KW-0812">Transmembrane</keyword>
<feature type="transmembrane region" description="Helical" evidence="11">
    <location>
        <begin position="6"/>
        <end position="25"/>
    </location>
</feature>
<evidence type="ECO:0000256" key="2">
    <source>
        <dbReference type="ARBA" id="ARBA00022679"/>
    </source>
</evidence>
<dbReference type="EMBL" id="ML002386">
    <property type="protein sequence ID" value="RKP38261.1"/>
    <property type="molecule type" value="Genomic_DNA"/>
</dbReference>
<dbReference type="GO" id="GO:0006612">
    <property type="term" value="P:protein targeting to membrane"/>
    <property type="evidence" value="ECO:0007669"/>
    <property type="project" value="TreeGrafter"/>
</dbReference>
<protein>
    <recommendedName>
        <fullName evidence="11">Palmitoyltransferase</fullName>
        <ecNumber evidence="11">2.3.1.225</ecNumber>
    </recommendedName>
</protein>
<dbReference type="GO" id="GO:0016020">
    <property type="term" value="C:membrane"/>
    <property type="evidence" value="ECO:0007669"/>
    <property type="project" value="UniProtKB-SubCell"/>
</dbReference>
<feature type="transmembrane region" description="Helical" evidence="11">
    <location>
        <begin position="268"/>
        <end position="295"/>
    </location>
</feature>
<comment type="subcellular location">
    <subcellularLocation>
        <location evidence="1">Membrane</location>
        <topology evidence="1">Multi-pass membrane protein</topology>
    </subcellularLocation>
</comment>
<comment type="domain">
    <text evidence="11">The DHHC domain is required for palmitoyltransferase activity.</text>
</comment>
<evidence type="ECO:0000256" key="5">
    <source>
        <dbReference type="ARBA" id="ARBA00023136"/>
    </source>
</evidence>
<dbReference type="InterPro" id="IPR039859">
    <property type="entry name" value="PFA4/ZDH16/20/ERF2-like"/>
</dbReference>
<dbReference type="GO" id="GO:0005783">
    <property type="term" value="C:endoplasmic reticulum"/>
    <property type="evidence" value="ECO:0007669"/>
    <property type="project" value="TreeGrafter"/>
</dbReference>
<feature type="region of interest" description="Disordered" evidence="12">
    <location>
        <begin position="351"/>
        <end position="383"/>
    </location>
</feature>
<dbReference type="EC" id="2.3.1.225" evidence="11"/>
<dbReference type="Proteomes" id="UP000268162">
    <property type="component" value="Unassembled WGS sequence"/>
</dbReference>
<organism evidence="14 15">
    <name type="scientific">Dimargaris cristalligena</name>
    <dbReference type="NCBI Taxonomy" id="215637"/>
    <lineage>
        <taxon>Eukaryota</taxon>
        <taxon>Fungi</taxon>
        <taxon>Fungi incertae sedis</taxon>
        <taxon>Zoopagomycota</taxon>
        <taxon>Kickxellomycotina</taxon>
        <taxon>Dimargaritomycetes</taxon>
        <taxon>Dimargaritales</taxon>
        <taxon>Dimargaritaceae</taxon>
        <taxon>Dimargaris</taxon>
    </lineage>
</organism>
<evidence type="ECO:0000259" key="13">
    <source>
        <dbReference type="Pfam" id="PF01529"/>
    </source>
</evidence>
<sequence>MEWSTWVIIFPILLFSIAVFILLIGPLPRCRGTLLETAYWWLTDDFPVGVKRTALRICGRRVTQCIGRSVGCFVGTAHPFFQALFMVLFGGGLVIFVCFAWPEIPGPYLSNTHHIFIPISIALTLYTYFKCCASDPGRITDANANLAQRMFPYDLVLFNPYPCRTCKFIKPARSKHCSLCRTCIAGMDHHCVWINNCVGHNNIHLFVSFLASMASMLGYGSWLIFNIFRGFRESAQLDDAWYYDYETRQRVKVTWFQSYQMILAEQPFLGALGILMGLIAPALVIFLGYAFYLIACGATANESDKWSDLNAWIEDGGVRWGPVSHANRVFIESSNPNQRIPDRQVVIDEEVSSSPASDAAAAADTPSTMAEVDSPSQLEGTGPAAAEYGQITSLEEVDNLYDHGWSTNLKYTLFWGPALPACPDNTLDKTKRD</sequence>
<reference evidence="15" key="1">
    <citation type="journal article" date="2018" name="Nat. Microbiol.">
        <title>Leveraging single-cell genomics to expand the fungal tree of life.</title>
        <authorList>
            <person name="Ahrendt S.R."/>
            <person name="Quandt C.A."/>
            <person name="Ciobanu D."/>
            <person name="Clum A."/>
            <person name="Salamov A."/>
            <person name="Andreopoulos B."/>
            <person name="Cheng J.F."/>
            <person name="Woyke T."/>
            <person name="Pelin A."/>
            <person name="Henrissat B."/>
            <person name="Reynolds N.K."/>
            <person name="Benny G.L."/>
            <person name="Smith M.E."/>
            <person name="James T.Y."/>
            <person name="Grigoriev I.V."/>
        </authorList>
    </citation>
    <scope>NUCLEOTIDE SEQUENCE [LARGE SCALE GENOMIC DNA]</scope>
    <source>
        <strain evidence="15">RSA 468</strain>
    </source>
</reference>